<dbReference type="Gene3D" id="2.30.29.30">
    <property type="entry name" value="Pleckstrin-homology domain (PH domain)/Phosphotyrosine-binding domain (PTB)"/>
    <property type="match status" value="1"/>
</dbReference>
<feature type="domain" description="PH" evidence="2">
    <location>
        <begin position="217"/>
        <end position="314"/>
    </location>
</feature>
<dbReference type="InterPro" id="IPR057836">
    <property type="entry name" value="EF-hand_SWAP70_N"/>
</dbReference>
<dbReference type="SUPFAM" id="SSF50729">
    <property type="entry name" value="PH domain-like"/>
    <property type="match status" value="1"/>
</dbReference>
<comment type="caution">
    <text evidence="3">The sequence shown here is derived from an EMBL/GenBank/DDBJ whole genome shotgun (WGS) entry which is preliminary data.</text>
</comment>
<keyword evidence="1" id="KW-0175">Coiled coil</keyword>
<dbReference type="EMBL" id="JAWJWF010000045">
    <property type="protein sequence ID" value="KAK6626770.1"/>
    <property type="molecule type" value="Genomic_DNA"/>
</dbReference>
<dbReference type="SMART" id="SM00233">
    <property type="entry name" value="PH"/>
    <property type="match status" value="1"/>
</dbReference>
<protein>
    <recommendedName>
        <fullName evidence="2">PH domain-containing protein</fullName>
    </recommendedName>
</protein>
<dbReference type="PANTHER" id="PTHR14383">
    <property type="entry name" value="SWAP-70 RECOMBINASE"/>
    <property type="match status" value="1"/>
</dbReference>
<dbReference type="InterPro" id="IPR057837">
    <property type="entry name" value="PH_SWAP70"/>
</dbReference>
<dbReference type="PANTHER" id="PTHR14383:SF5">
    <property type="entry name" value="RUN DOMAIN-CONTAINING PROTEIN"/>
    <property type="match status" value="1"/>
</dbReference>
<reference evidence="3 4" key="1">
    <citation type="submission" date="2023-09" db="EMBL/GenBank/DDBJ databases">
        <title>Genomes of two closely related lineages of the louse Polyplax serrata with different host specificities.</title>
        <authorList>
            <person name="Martinu J."/>
            <person name="Tarabai H."/>
            <person name="Stefka J."/>
            <person name="Hypsa V."/>
        </authorList>
    </citation>
    <scope>NUCLEOTIDE SEQUENCE [LARGE SCALE GENOMIC DNA]</scope>
    <source>
        <strain evidence="3">98ZLc_SE</strain>
    </source>
</reference>
<keyword evidence="4" id="KW-1185">Reference proteome</keyword>
<organism evidence="3 4">
    <name type="scientific">Polyplax serrata</name>
    <name type="common">Common mouse louse</name>
    <dbReference type="NCBI Taxonomy" id="468196"/>
    <lineage>
        <taxon>Eukaryota</taxon>
        <taxon>Metazoa</taxon>
        <taxon>Ecdysozoa</taxon>
        <taxon>Arthropoda</taxon>
        <taxon>Hexapoda</taxon>
        <taxon>Insecta</taxon>
        <taxon>Pterygota</taxon>
        <taxon>Neoptera</taxon>
        <taxon>Paraneoptera</taxon>
        <taxon>Psocodea</taxon>
        <taxon>Troctomorpha</taxon>
        <taxon>Phthiraptera</taxon>
        <taxon>Anoplura</taxon>
        <taxon>Polyplacidae</taxon>
        <taxon>Polyplax</taxon>
    </lineage>
</organism>
<proteinExistence type="predicted"/>
<dbReference type="InterPro" id="IPR011993">
    <property type="entry name" value="PH-like_dom_sf"/>
</dbReference>
<dbReference type="InterPro" id="IPR001849">
    <property type="entry name" value="PH_domain"/>
</dbReference>
<dbReference type="Pfam" id="PF00169">
    <property type="entry name" value="PH"/>
    <property type="match status" value="1"/>
</dbReference>
<accession>A0ABR1AS62</accession>
<dbReference type="CDD" id="cd13273">
    <property type="entry name" value="PH_SWAP-70"/>
    <property type="match status" value="1"/>
</dbReference>
<name>A0ABR1AS62_POLSC</name>
<feature type="coiled-coil region" evidence="1">
    <location>
        <begin position="348"/>
        <end position="508"/>
    </location>
</feature>
<evidence type="ECO:0000313" key="3">
    <source>
        <dbReference type="EMBL" id="KAK6626770.1"/>
    </source>
</evidence>
<evidence type="ECO:0000313" key="4">
    <source>
        <dbReference type="Proteomes" id="UP001359485"/>
    </source>
</evidence>
<gene>
    <name evidence="3" type="ORF">RUM44_009247</name>
</gene>
<sequence>MDSLLTNVTNSIWHAFDSLAANDSETVLKSKLKVLTANIGILLDLYGVEKGLDHYRSTNSLNFEHFKFYLQNEVFCSVPQNLSLKEAQELEGRIEEVCWLVCQKHYLQRESSRLTDQSVYHLFRIFCFFADLVPSSSSPNKFQALMHSSEVGWLAADLASSLGLEWDSDEFEAISSATISLKFSLFLAFIEGRLGLEVEREPLQEAINAMYHTLIGDVIKKGNLLKKGYLLPTLREYWFVLQTTELNYYKTRGENDACGCIPLNPQSRVDAPPNPGKDKVHKILIHSMDRTFELAAFDHRTKLQWISAIQLAINHSGGHESYQRIQAARRRAQRDAGTLKIKEEAMIRTSQKREIETTKEKLKQEIEAREAADQKARQLQDSLEEQQNRAKELIAIRNKLEKLLEEETQSKRDEEIVRNLQARVLREEWEKREELERLQEEQRKMLEEEREKRVEFERLQTEKEEELKAAQARLQALEDERQALDEELKSAREKILRSEQSKEILEAQIRVIGSQIRDSDRLRRAMSFIGTSYERYFMEPEIKTPRRDKAENS</sequence>
<dbReference type="PROSITE" id="PS50003">
    <property type="entry name" value="PH_DOMAIN"/>
    <property type="match status" value="1"/>
</dbReference>
<dbReference type="Proteomes" id="UP001359485">
    <property type="component" value="Unassembled WGS sequence"/>
</dbReference>
<dbReference type="Pfam" id="PF25530">
    <property type="entry name" value="EF-hand_SWAP70_N"/>
    <property type="match status" value="1"/>
</dbReference>
<evidence type="ECO:0000256" key="1">
    <source>
        <dbReference type="SAM" id="Coils"/>
    </source>
</evidence>
<evidence type="ECO:0000259" key="2">
    <source>
        <dbReference type="PROSITE" id="PS50003"/>
    </source>
</evidence>